<sequence>MPPGRWPNFLVGNHDYPRILTKMDVQFVNAINMLLLLLPGTPTTYYGEEIGMNDIAQPTPPQDPWGRDPERSPMQWSNASLASFSNCTGNYDPQKCPWLPVNQDYLAGVNVQAQEQDKDSSLNLYKSLAKLRQEPTFLHGKMKYAIVDDDIFSYVKDWPGETNYMVVINLSPTNTTHTLDLTPYIQTAEADIAETTRLDMDPSLVVGNSIVPASVLLKTGQGIVLKWKYSPVEIWHKDEA</sequence>
<dbReference type="InterPro" id="IPR006047">
    <property type="entry name" value="GH13_cat_dom"/>
</dbReference>
<dbReference type="Proteomes" id="UP000085678">
    <property type="component" value="Unplaced"/>
</dbReference>
<dbReference type="SUPFAM" id="SSF51445">
    <property type="entry name" value="(Trans)glycosidases"/>
    <property type="match status" value="1"/>
</dbReference>
<dbReference type="KEGG" id="lak:106180609"/>
<dbReference type="STRING" id="7574.A0A1S3KCW0"/>
<dbReference type="OrthoDB" id="1740265at2759"/>
<dbReference type="Gene3D" id="2.60.40.1180">
    <property type="entry name" value="Golgi alpha-mannosidase II"/>
    <property type="match status" value="1"/>
</dbReference>
<organism evidence="2 3">
    <name type="scientific">Lingula anatina</name>
    <name type="common">Brachiopod</name>
    <name type="synonym">Lingula unguis</name>
    <dbReference type="NCBI Taxonomy" id="7574"/>
    <lineage>
        <taxon>Eukaryota</taxon>
        <taxon>Metazoa</taxon>
        <taxon>Spiralia</taxon>
        <taxon>Lophotrochozoa</taxon>
        <taxon>Brachiopoda</taxon>
        <taxon>Linguliformea</taxon>
        <taxon>Lingulata</taxon>
        <taxon>Lingulida</taxon>
        <taxon>Linguloidea</taxon>
        <taxon>Lingulidae</taxon>
        <taxon>Lingula</taxon>
    </lineage>
</organism>
<dbReference type="InParanoid" id="A0A1S3KCW0"/>
<dbReference type="RefSeq" id="XP_013420086.1">
    <property type="nucleotide sequence ID" value="XM_013564632.1"/>
</dbReference>
<dbReference type="GO" id="GO:0005975">
    <property type="term" value="P:carbohydrate metabolic process"/>
    <property type="evidence" value="ECO:0007669"/>
    <property type="project" value="InterPro"/>
</dbReference>
<protein>
    <submittedName>
        <fullName evidence="3">Maltase 2-like</fullName>
    </submittedName>
</protein>
<evidence type="ECO:0000313" key="3">
    <source>
        <dbReference type="RefSeq" id="XP_013420086.1"/>
    </source>
</evidence>
<dbReference type="AlphaFoldDB" id="A0A1S3KCW0"/>
<dbReference type="InterPro" id="IPR013780">
    <property type="entry name" value="Glyco_hydro_b"/>
</dbReference>
<reference evidence="3" key="1">
    <citation type="submission" date="2025-08" db="UniProtKB">
        <authorList>
            <consortium name="RefSeq"/>
        </authorList>
    </citation>
    <scope>IDENTIFICATION</scope>
    <source>
        <tissue evidence="3">Gonads</tissue>
    </source>
</reference>
<evidence type="ECO:0000313" key="2">
    <source>
        <dbReference type="Proteomes" id="UP000085678"/>
    </source>
</evidence>
<dbReference type="Gene3D" id="3.20.20.80">
    <property type="entry name" value="Glycosidases"/>
    <property type="match status" value="1"/>
</dbReference>
<feature type="domain" description="Glycosyl hydrolase family 13 catalytic" evidence="1">
    <location>
        <begin position="4"/>
        <end position="136"/>
    </location>
</feature>
<dbReference type="PANTHER" id="PTHR10357">
    <property type="entry name" value="ALPHA-AMYLASE FAMILY MEMBER"/>
    <property type="match status" value="1"/>
</dbReference>
<dbReference type="GeneID" id="106180609"/>
<accession>A0A1S3KCW0</accession>
<dbReference type="PANTHER" id="PTHR10357:SF179">
    <property type="entry name" value="NEUTRAL AND BASIC AMINO ACID TRANSPORT PROTEIN RBAT"/>
    <property type="match status" value="1"/>
</dbReference>
<gene>
    <name evidence="3" type="primary">LOC106180609</name>
</gene>
<proteinExistence type="predicted"/>
<evidence type="ECO:0000259" key="1">
    <source>
        <dbReference type="Pfam" id="PF00128"/>
    </source>
</evidence>
<dbReference type="InterPro" id="IPR017853">
    <property type="entry name" value="GH"/>
</dbReference>
<name>A0A1S3KCW0_LINAN</name>
<keyword evidence="2" id="KW-1185">Reference proteome</keyword>
<dbReference type="Pfam" id="PF00128">
    <property type="entry name" value="Alpha-amylase"/>
    <property type="match status" value="1"/>
</dbReference>